<evidence type="ECO:0000256" key="13">
    <source>
        <dbReference type="ARBA" id="ARBA00079941"/>
    </source>
</evidence>
<dbReference type="FunFam" id="3.40.50.300:FF:000009">
    <property type="entry name" value="CTP synthase"/>
    <property type="match status" value="1"/>
</dbReference>
<dbReference type="GO" id="GO:0019856">
    <property type="term" value="P:pyrimidine nucleobase biosynthetic process"/>
    <property type="evidence" value="ECO:0007669"/>
    <property type="project" value="TreeGrafter"/>
</dbReference>
<proteinExistence type="inferred from homology"/>
<evidence type="ECO:0000256" key="10">
    <source>
        <dbReference type="ARBA" id="ARBA00022975"/>
    </source>
</evidence>
<dbReference type="PROSITE" id="PS51273">
    <property type="entry name" value="GATASE_TYPE_1"/>
    <property type="match status" value="1"/>
</dbReference>
<dbReference type="CDD" id="cd03113">
    <property type="entry name" value="CTPS_N"/>
    <property type="match status" value="1"/>
</dbReference>
<dbReference type="GO" id="GO:0042802">
    <property type="term" value="F:identical protein binding"/>
    <property type="evidence" value="ECO:0007669"/>
    <property type="project" value="TreeGrafter"/>
</dbReference>
<dbReference type="GO" id="GO:0005524">
    <property type="term" value="F:ATP binding"/>
    <property type="evidence" value="ECO:0007669"/>
    <property type="project" value="UniProtKB-KW"/>
</dbReference>
<evidence type="ECO:0000256" key="14">
    <source>
        <dbReference type="ARBA" id="ARBA00083191"/>
    </source>
</evidence>
<organism evidence="17 18">
    <name type="scientific">Mycoplasma miroungirhinis</name>
    <dbReference type="NCBI Taxonomy" id="754516"/>
    <lineage>
        <taxon>Bacteria</taxon>
        <taxon>Bacillati</taxon>
        <taxon>Mycoplasmatota</taxon>
        <taxon>Mollicutes</taxon>
        <taxon>Mycoplasmataceae</taxon>
        <taxon>Mycoplasma</taxon>
    </lineage>
</organism>
<dbReference type="EMBL" id="CP053097">
    <property type="protein sequence ID" value="QJR44121.1"/>
    <property type="molecule type" value="Genomic_DNA"/>
</dbReference>
<evidence type="ECO:0000256" key="7">
    <source>
        <dbReference type="ARBA" id="ARBA00022840"/>
    </source>
</evidence>
<dbReference type="GO" id="GO:0046872">
    <property type="term" value="F:metal ion binding"/>
    <property type="evidence" value="ECO:0007669"/>
    <property type="project" value="UniProtKB-KW"/>
</dbReference>
<evidence type="ECO:0000256" key="2">
    <source>
        <dbReference type="ARBA" id="ARBA00007533"/>
    </source>
</evidence>
<dbReference type="PANTHER" id="PTHR11550">
    <property type="entry name" value="CTP SYNTHASE"/>
    <property type="match status" value="1"/>
</dbReference>
<keyword evidence="18" id="KW-1185">Reference proteome</keyword>
<dbReference type="GO" id="GO:0005829">
    <property type="term" value="C:cytosol"/>
    <property type="evidence" value="ECO:0007669"/>
    <property type="project" value="TreeGrafter"/>
</dbReference>
<evidence type="ECO:0000256" key="11">
    <source>
        <dbReference type="ARBA" id="ARBA00047781"/>
    </source>
</evidence>
<evidence type="ECO:0000256" key="9">
    <source>
        <dbReference type="ARBA" id="ARBA00022962"/>
    </source>
</evidence>
<dbReference type="CDD" id="cd01746">
    <property type="entry name" value="GATase1_CTP_Synthase"/>
    <property type="match status" value="1"/>
</dbReference>
<evidence type="ECO:0000313" key="17">
    <source>
        <dbReference type="EMBL" id="QJR44121.1"/>
    </source>
</evidence>
<dbReference type="Gene3D" id="3.40.50.880">
    <property type="match status" value="1"/>
</dbReference>
<evidence type="ECO:0000256" key="1">
    <source>
        <dbReference type="ARBA" id="ARBA00005171"/>
    </source>
</evidence>
<keyword evidence="6" id="KW-0547">Nucleotide-binding</keyword>
<dbReference type="Pfam" id="PF00117">
    <property type="entry name" value="GATase"/>
    <property type="match status" value="1"/>
</dbReference>
<dbReference type="UniPathway" id="UPA00159">
    <property type="reaction ID" value="UER00277"/>
</dbReference>
<sequence length="535" mass="61144">MKTNYIFVTGGVISGIGKGINAASIGRLLKARGFSVFSMKLDPYLNVDPGVLSPFEHGEVYVTEDGGETDLDLGHYERFIGENLSKLSSITSGKIFQKLLQKERDGQFKGKTVQIVPHFTDEIEKIILDIETNKNPDFAIIEIGGTVGDLESNSFFYALAQIRYKMRDKVFFIHTSYVPFLEASGDFKSKPTQHSISLLRELGINPNLVILRSHKTPSHYVVQKVAKYTFLNEENIIPVPDFKQVYKMPLYLEKHKVSQIILKYFNIKDKKPNLQNWKHFVSLIEKKYETKLNIGMVGKYITFEDAYKSIIEALKISSAYENVNIVLKWIDSEKIENQNDAKHMLENINGVIILPGFGQRGIEGKIEIANYTRKHLIPTLGICLGMQIMSINQARLKGIKNATSFEFKTDNKDEVYVLDYIRGKDSHELLGGTLRLGASDTKIKKDTLAYKIYQQEIISERHRHRYEIVEKYRNIIDDGDFIFSGEEPNNHLAEICELKSHPFYIGTQYHPEFNARPLSPHPLFSSFIKSIKEGK</sequence>
<dbReference type="Gene3D" id="3.40.50.300">
    <property type="entry name" value="P-loop containing nucleotide triphosphate hydrolases"/>
    <property type="match status" value="1"/>
</dbReference>
<gene>
    <name evidence="17" type="ORF">HLA92_01575</name>
</gene>
<feature type="domain" description="Glutamine amidotransferase" evidence="15">
    <location>
        <begin position="305"/>
        <end position="529"/>
    </location>
</feature>
<evidence type="ECO:0000256" key="3">
    <source>
        <dbReference type="ARBA" id="ARBA00012291"/>
    </source>
</evidence>
<dbReference type="KEGG" id="mmio:HLA92_01575"/>
<comment type="similarity">
    <text evidence="2">Belongs to the CTP synthase family.</text>
</comment>
<evidence type="ECO:0000256" key="8">
    <source>
        <dbReference type="ARBA" id="ARBA00022842"/>
    </source>
</evidence>
<dbReference type="InterPro" id="IPR029062">
    <property type="entry name" value="Class_I_gatase-like"/>
</dbReference>
<evidence type="ECO:0000256" key="6">
    <source>
        <dbReference type="ARBA" id="ARBA00022741"/>
    </source>
</evidence>
<evidence type="ECO:0000256" key="4">
    <source>
        <dbReference type="ARBA" id="ARBA00022598"/>
    </source>
</evidence>
<keyword evidence="9" id="KW-0315">Glutamine amidotransferase</keyword>
<keyword evidence="7" id="KW-0067">ATP-binding</keyword>
<comment type="catalytic activity">
    <reaction evidence="11">
        <text>UTP + L-glutamine + ATP + H2O = CTP + L-glutamate + ADP + phosphate + 2 H(+)</text>
        <dbReference type="Rhea" id="RHEA:26426"/>
        <dbReference type="ChEBI" id="CHEBI:15377"/>
        <dbReference type="ChEBI" id="CHEBI:15378"/>
        <dbReference type="ChEBI" id="CHEBI:29985"/>
        <dbReference type="ChEBI" id="CHEBI:30616"/>
        <dbReference type="ChEBI" id="CHEBI:37563"/>
        <dbReference type="ChEBI" id="CHEBI:43474"/>
        <dbReference type="ChEBI" id="CHEBI:46398"/>
        <dbReference type="ChEBI" id="CHEBI:58359"/>
        <dbReference type="ChEBI" id="CHEBI:456216"/>
        <dbReference type="EC" id="6.3.4.2"/>
    </reaction>
</comment>
<comment type="pathway">
    <text evidence="1">Pyrimidine metabolism; CTP biosynthesis via de novo pathway; CTP from UDP: step 2/2.</text>
</comment>
<dbReference type="InterPro" id="IPR004468">
    <property type="entry name" value="CTP_synthase"/>
</dbReference>
<keyword evidence="10" id="KW-0665">Pyrimidine biosynthesis</keyword>
<evidence type="ECO:0000259" key="16">
    <source>
        <dbReference type="Pfam" id="PF06418"/>
    </source>
</evidence>
<dbReference type="InterPro" id="IPR017456">
    <property type="entry name" value="CTP_synthase_N"/>
</dbReference>
<dbReference type="EC" id="6.3.4.2" evidence="3"/>
<dbReference type="NCBIfam" id="NF003792">
    <property type="entry name" value="PRK05380.1"/>
    <property type="match status" value="1"/>
</dbReference>
<evidence type="ECO:0000256" key="12">
    <source>
        <dbReference type="ARBA" id="ARBA00075170"/>
    </source>
</evidence>
<dbReference type="GO" id="GO:0003883">
    <property type="term" value="F:CTP synthase activity"/>
    <property type="evidence" value="ECO:0007669"/>
    <property type="project" value="UniProtKB-EC"/>
</dbReference>
<dbReference type="InterPro" id="IPR033828">
    <property type="entry name" value="GATase1_CTP_Synthase"/>
</dbReference>
<keyword evidence="8" id="KW-0460">Magnesium</keyword>
<evidence type="ECO:0000259" key="15">
    <source>
        <dbReference type="Pfam" id="PF00117"/>
    </source>
</evidence>
<accession>A0A6M4JI43</accession>
<evidence type="ECO:0000313" key="18">
    <source>
        <dbReference type="Proteomes" id="UP000502118"/>
    </source>
</evidence>
<dbReference type="PANTHER" id="PTHR11550:SF0">
    <property type="entry name" value="CTP SYNTHASE-RELATED"/>
    <property type="match status" value="1"/>
</dbReference>
<dbReference type="SUPFAM" id="SSF52317">
    <property type="entry name" value="Class I glutamine amidotransferase-like"/>
    <property type="match status" value="1"/>
</dbReference>
<evidence type="ECO:0000256" key="5">
    <source>
        <dbReference type="ARBA" id="ARBA00022723"/>
    </source>
</evidence>
<dbReference type="Proteomes" id="UP000502118">
    <property type="component" value="Chromosome"/>
</dbReference>
<dbReference type="GO" id="GO:0044210">
    <property type="term" value="P:'de novo' CTP biosynthetic process"/>
    <property type="evidence" value="ECO:0007669"/>
    <property type="project" value="UniProtKB-UniPathway"/>
</dbReference>
<dbReference type="InterPro" id="IPR017926">
    <property type="entry name" value="GATASE"/>
</dbReference>
<dbReference type="RefSeq" id="WP_171112870.1">
    <property type="nucleotide sequence ID" value="NZ_CP053097.1"/>
</dbReference>
<protein>
    <recommendedName>
        <fullName evidence="3">CTP synthase (glutamine hydrolyzing)</fullName>
        <ecNumber evidence="3">6.3.4.2</ecNumber>
    </recommendedName>
    <alternativeName>
        <fullName evidence="13">Cytidine 5'-triphosphate synthase</fullName>
    </alternativeName>
    <alternativeName>
        <fullName evidence="14">Cytidine triphosphate synthetase</fullName>
    </alternativeName>
    <alternativeName>
        <fullName evidence="12">UTP--ammonia ligase</fullName>
    </alternativeName>
</protein>
<dbReference type="AlphaFoldDB" id="A0A6M4JI43"/>
<feature type="domain" description="CTP synthase N-terminal" evidence="16">
    <location>
        <begin position="5"/>
        <end position="267"/>
    </location>
</feature>
<dbReference type="NCBIfam" id="TIGR00337">
    <property type="entry name" value="PyrG"/>
    <property type="match status" value="1"/>
</dbReference>
<dbReference type="SUPFAM" id="SSF52540">
    <property type="entry name" value="P-loop containing nucleoside triphosphate hydrolases"/>
    <property type="match status" value="1"/>
</dbReference>
<reference evidence="17 18" key="1">
    <citation type="submission" date="2020-05" db="EMBL/GenBank/DDBJ databases">
        <title>Novel Mycoplasma species detected in Mirounga angustirostris (northern elephant seal) from the USA.</title>
        <authorList>
            <person name="Volokhov D.V."/>
        </authorList>
    </citation>
    <scope>NUCLEOTIDE SEQUENCE [LARGE SCALE GENOMIC DNA]</scope>
    <source>
        <strain evidence="17 18">Mirounga ES2806-NAS</strain>
    </source>
</reference>
<dbReference type="Pfam" id="PF06418">
    <property type="entry name" value="CTP_synth_N"/>
    <property type="match status" value="1"/>
</dbReference>
<keyword evidence="4 17" id="KW-0436">Ligase</keyword>
<name>A0A6M4JI43_9MOLU</name>
<dbReference type="InterPro" id="IPR027417">
    <property type="entry name" value="P-loop_NTPase"/>
</dbReference>
<keyword evidence="5" id="KW-0479">Metal-binding</keyword>